<evidence type="ECO:0000256" key="1">
    <source>
        <dbReference type="SAM" id="MobiDB-lite"/>
    </source>
</evidence>
<reference evidence="3 4" key="2">
    <citation type="submission" date="2020-03" db="EMBL/GenBank/DDBJ databases">
        <authorList>
            <person name="Ichikawa N."/>
            <person name="Kimura A."/>
            <person name="Kitahashi Y."/>
            <person name="Uohara A."/>
        </authorList>
    </citation>
    <scope>NUCLEOTIDE SEQUENCE [LARGE SCALE GENOMIC DNA]</scope>
    <source>
        <strain evidence="3 4">NBRC 108638</strain>
    </source>
</reference>
<gene>
    <name evidence="3" type="ORF">Prum_080290</name>
</gene>
<name>A0A6V8LJY8_9ACTN</name>
<feature type="transmembrane region" description="Helical" evidence="2">
    <location>
        <begin position="27"/>
        <end position="46"/>
    </location>
</feature>
<feature type="compositionally biased region" description="Pro residues" evidence="1">
    <location>
        <begin position="110"/>
        <end position="119"/>
    </location>
</feature>
<proteinExistence type="predicted"/>
<sequence>MTSDEELRLRHLDHIQGIITRLAQNSFTVRGWSVSLVSVVLAVLSTQDSSAGLAPIALVPALVFWGLDAYYLRGERLYRQLYRAVANRIVAGPGAPTCPRSTWTSGATPPRCPPSPVPCSPSTSSPSPPSWWSA</sequence>
<protein>
    <submittedName>
        <fullName evidence="3">Uncharacterized protein</fullName>
    </submittedName>
</protein>
<feature type="region of interest" description="Disordered" evidence="1">
    <location>
        <begin position="94"/>
        <end position="134"/>
    </location>
</feature>
<comment type="caution">
    <text evidence="3">The sequence shown here is derived from an EMBL/GenBank/DDBJ whole genome shotgun (WGS) entry which is preliminary data.</text>
</comment>
<accession>A0A6V8LJY8</accession>
<dbReference type="RefSeq" id="WP_173081465.1">
    <property type="nucleotide sequence ID" value="NZ_BLPG01000001.1"/>
</dbReference>
<reference evidence="3 4" key="1">
    <citation type="submission" date="2020-03" db="EMBL/GenBank/DDBJ databases">
        <title>Whole genome shotgun sequence of Phytohabitans rumicis NBRC 108638.</title>
        <authorList>
            <person name="Komaki H."/>
            <person name="Tamura T."/>
        </authorList>
    </citation>
    <scope>NUCLEOTIDE SEQUENCE [LARGE SCALE GENOMIC DNA]</scope>
    <source>
        <strain evidence="3 4">NBRC 108638</strain>
    </source>
</reference>
<keyword evidence="2" id="KW-0472">Membrane</keyword>
<feature type="transmembrane region" description="Helical" evidence="2">
    <location>
        <begin position="52"/>
        <end position="72"/>
    </location>
</feature>
<keyword evidence="2" id="KW-1133">Transmembrane helix</keyword>
<keyword evidence="4" id="KW-1185">Reference proteome</keyword>
<organism evidence="3 4">
    <name type="scientific">Phytohabitans rumicis</name>
    <dbReference type="NCBI Taxonomy" id="1076125"/>
    <lineage>
        <taxon>Bacteria</taxon>
        <taxon>Bacillati</taxon>
        <taxon>Actinomycetota</taxon>
        <taxon>Actinomycetes</taxon>
        <taxon>Micromonosporales</taxon>
        <taxon>Micromonosporaceae</taxon>
    </lineage>
</organism>
<keyword evidence="2" id="KW-0812">Transmembrane</keyword>
<evidence type="ECO:0000313" key="3">
    <source>
        <dbReference type="EMBL" id="GFJ94387.1"/>
    </source>
</evidence>
<dbReference type="Proteomes" id="UP000482960">
    <property type="component" value="Unassembled WGS sequence"/>
</dbReference>
<evidence type="ECO:0000313" key="4">
    <source>
        <dbReference type="Proteomes" id="UP000482960"/>
    </source>
</evidence>
<feature type="compositionally biased region" description="Low complexity" evidence="1">
    <location>
        <begin position="120"/>
        <end position="134"/>
    </location>
</feature>
<evidence type="ECO:0000256" key="2">
    <source>
        <dbReference type="SAM" id="Phobius"/>
    </source>
</evidence>
<dbReference type="AlphaFoldDB" id="A0A6V8LJY8"/>
<dbReference type="EMBL" id="BLPG01000001">
    <property type="protein sequence ID" value="GFJ94387.1"/>
    <property type="molecule type" value="Genomic_DNA"/>
</dbReference>